<dbReference type="Proteomes" id="UP001158049">
    <property type="component" value="Unassembled WGS sequence"/>
</dbReference>
<dbReference type="EC" id="2.7.13.3" evidence="2"/>
<comment type="catalytic activity">
    <reaction evidence="1">
        <text>ATP + protein L-histidine = ADP + protein N-phospho-L-histidine.</text>
        <dbReference type="EC" id="2.7.13.3"/>
    </reaction>
</comment>
<keyword evidence="9" id="KW-0175">Coiled coil</keyword>
<dbReference type="Gene3D" id="3.30.565.10">
    <property type="entry name" value="Histidine kinase-like ATPase, C-terminal domain"/>
    <property type="match status" value="1"/>
</dbReference>
<keyword evidence="4" id="KW-0808">Transferase</keyword>
<comment type="caution">
    <text evidence="12">The sequence shown here is derived from an EMBL/GenBank/DDBJ whole genome shotgun (WGS) entry which is preliminary data.</text>
</comment>
<keyword evidence="5" id="KW-0547">Nucleotide-binding</keyword>
<dbReference type="InterPro" id="IPR050482">
    <property type="entry name" value="Sensor_HK_TwoCompSys"/>
</dbReference>
<gene>
    <name evidence="12" type="ORF">SAMN06295970_112112</name>
</gene>
<dbReference type="CDD" id="cd16917">
    <property type="entry name" value="HATPase_UhpB-NarQ-NarX-like"/>
    <property type="match status" value="1"/>
</dbReference>
<keyword evidence="3" id="KW-0597">Phosphoprotein</keyword>
<keyword evidence="10" id="KW-0812">Transmembrane</keyword>
<dbReference type="PANTHER" id="PTHR24421:SF10">
    <property type="entry name" value="NITRATE_NITRITE SENSOR PROTEIN NARQ"/>
    <property type="match status" value="1"/>
</dbReference>
<name>A0ABY1QE67_9BURK</name>
<keyword evidence="7" id="KW-0067">ATP-binding</keyword>
<dbReference type="SMART" id="SM00387">
    <property type="entry name" value="HATPase_c"/>
    <property type="match status" value="1"/>
</dbReference>
<dbReference type="RefSeq" id="WP_283443309.1">
    <property type="nucleotide sequence ID" value="NZ_FXUL01000012.1"/>
</dbReference>
<keyword evidence="8" id="KW-0902">Two-component regulatory system</keyword>
<feature type="transmembrane region" description="Helical" evidence="10">
    <location>
        <begin position="12"/>
        <end position="34"/>
    </location>
</feature>
<dbReference type="Pfam" id="PF07730">
    <property type="entry name" value="HisKA_3"/>
    <property type="match status" value="1"/>
</dbReference>
<evidence type="ECO:0000256" key="1">
    <source>
        <dbReference type="ARBA" id="ARBA00000085"/>
    </source>
</evidence>
<evidence type="ECO:0000259" key="11">
    <source>
        <dbReference type="SMART" id="SM00387"/>
    </source>
</evidence>
<dbReference type="InterPro" id="IPR011712">
    <property type="entry name" value="Sig_transdc_His_kin_sub3_dim/P"/>
</dbReference>
<evidence type="ECO:0000256" key="7">
    <source>
        <dbReference type="ARBA" id="ARBA00022840"/>
    </source>
</evidence>
<evidence type="ECO:0000256" key="2">
    <source>
        <dbReference type="ARBA" id="ARBA00012438"/>
    </source>
</evidence>
<organism evidence="12 13">
    <name type="scientific">Noviherbaspirillum suwonense</name>
    <dbReference type="NCBI Taxonomy" id="1224511"/>
    <lineage>
        <taxon>Bacteria</taxon>
        <taxon>Pseudomonadati</taxon>
        <taxon>Pseudomonadota</taxon>
        <taxon>Betaproteobacteria</taxon>
        <taxon>Burkholderiales</taxon>
        <taxon>Oxalobacteraceae</taxon>
        <taxon>Noviherbaspirillum</taxon>
    </lineage>
</organism>
<sequence length="482" mass="52898">MKIKPFSQQSLWCQFLLASFPIFLISTLLIGTWVSKKIENSVAYRLGGVTALYVESFIGNYLQSAARGGDLTEQDRAALQSILKGTPLGKKIVAFKVWNREGKILYSPNASLIGKSFPIEDGLAEAYAGNIHSEISQLSHKEHATEQARWDRLIETYVPIRTPGDERIIAVAEFYQTTEELSREASMAQLQSWVIVAATFLAIYLLLLGLVRQGSDTITRQRSELERQIGTLMELNEQNQMLNDRVRRAAARATSLNENFLRRISSDLHDGPGQDLGFALMQIDTIIARCMACPGREQAHNFGAGDFHTLSQSLRSAMAELRTISAGLCLPDITNLPLPDVVERAVRDYEGKSGAMVKVAVSPGMDGPESGSEPELEPESILPVKITLYRVLQESLANGFRHAGGIGQSVSMVQADGRIHLRVNDAGKGFFPQDDRDAKHLGLKGMRGRVEILGGTFQISSSDSGTVIHVTLPLTVPGMNYA</sequence>
<keyword evidence="6 12" id="KW-0418">Kinase</keyword>
<dbReference type="Pfam" id="PF02518">
    <property type="entry name" value="HATPase_c"/>
    <property type="match status" value="1"/>
</dbReference>
<reference evidence="12 13" key="1">
    <citation type="submission" date="2017-05" db="EMBL/GenBank/DDBJ databases">
        <authorList>
            <person name="Varghese N."/>
            <person name="Submissions S."/>
        </authorList>
    </citation>
    <scope>NUCLEOTIDE SEQUENCE [LARGE SCALE GENOMIC DNA]</scope>
    <source>
        <strain evidence="12 13">DSM 26001</strain>
    </source>
</reference>
<feature type="transmembrane region" description="Helical" evidence="10">
    <location>
        <begin position="190"/>
        <end position="211"/>
    </location>
</feature>
<evidence type="ECO:0000256" key="9">
    <source>
        <dbReference type="SAM" id="Coils"/>
    </source>
</evidence>
<evidence type="ECO:0000256" key="8">
    <source>
        <dbReference type="ARBA" id="ARBA00023012"/>
    </source>
</evidence>
<dbReference type="SUPFAM" id="SSF55874">
    <property type="entry name" value="ATPase domain of HSP90 chaperone/DNA topoisomerase II/histidine kinase"/>
    <property type="match status" value="1"/>
</dbReference>
<feature type="coiled-coil region" evidence="9">
    <location>
        <begin position="218"/>
        <end position="259"/>
    </location>
</feature>
<evidence type="ECO:0000313" key="13">
    <source>
        <dbReference type="Proteomes" id="UP001158049"/>
    </source>
</evidence>
<proteinExistence type="predicted"/>
<evidence type="ECO:0000256" key="5">
    <source>
        <dbReference type="ARBA" id="ARBA00022741"/>
    </source>
</evidence>
<accession>A0ABY1QE67</accession>
<evidence type="ECO:0000313" key="12">
    <source>
        <dbReference type="EMBL" id="SMP67135.1"/>
    </source>
</evidence>
<dbReference type="GO" id="GO:0016301">
    <property type="term" value="F:kinase activity"/>
    <property type="evidence" value="ECO:0007669"/>
    <property type="project" value="UniProtKB-KW"/>
</dbReference>
<evidence type="ECO:0000256" key="4">
    <source>
        <dbReference type="ARBA" id="ARBA00022679"/>
    </source>
</evidence>
<keyword evidence="13" id="KW-1185">Reference proteome</keyword>
<dbReference type="Gene3D" id="1.20.5.1930">
    <property type="match status" value="1"/>
</dbReference>
<evidence type="ECO:0000256" key="3">
    <source>
        <dbReference type="ARBA" id="ARBA00022553"/>
    </source>
</evidence>
<protein>
    <recommendedName>
        <fullName evidence="2">histidine kinase</fullName>
        <ecNumber evidence="2">2.7.13.3</ecNumber>
    </recommendedName>
</protein>
<keyword evidence="10" id="KW-1133">Transmembrane helix</keyword>
<dbReference type="InterPro" id="IPR003594">
    <property type="entry name" value="HATPase_dom"/>
</dbReference>
<feature type="domain" description="Histidine kinase/HSP90-like ATPase" evidence="11">
    <location>
        <begin position="383"/>
        <end position="476"/>
    </location>
</feature>
<evidence type="ECO:0000256" key="10">
    <source>
        <dbReference type="SAM" id="Phobius"/>
    </source>
</evidence>
<dbReference type="EMBL" id="FXUL01000012">
    <property type="protein sequence ID" value="SMP67135.1"/>
    <property type="molecule type" value="Genomic_DNA"/>
</dbReference>
<keyword evidence="10" id="KW-0472">Membrane</keyword>
<evidence type="ECO:0000256" key="6">
    <source>
        <dbReference type="ARBA" id="ARBA00022777"/>
    </source>
</evidence>
<dbReference type="PANTHER" id="PTHR24421">
    <property type="entry name" value="NITRATE/NITRITE SENSOR PROTEIN NARX-RELATED"/>
    <property type="match status" value="1"/>
</dbReference>
<dbReference type="InterPro" id="IPR036890">
    <property type="entry name" value="HATPase_C_sf"/>
</dbReference>